<proteinExistence type="predicted"/>
<evidence type="ECO:0000313" key="2">
    <source>
        <dbReference type="EMBL" id="AQZ64003.1"/>
    </source>
</evidence>
<dbReference type="RefSeq" id="WP_080040199.1">
    <property type="nucleotide sequence ID" value="NZ_CP017717.1"/>
</dbReference>
<accession>A0A1V0A1D4</accession>
<feature type="chain" id="PRO_5012007594" description="WxL domain-containing protein" evidence="1">
    <location>
        <begin position="33"/>
        <end position="213"/>
    </location>
</feature>
<feature type="signal peptide" evidence="1">
    <location>
        <begin position="1"/>
        <end position="32"/>
    </location>
</feature>
<dbReference type="OrthoDB" id="3696279at2"/>
<evidence type="ECO:0000313" key="3">
    <source>
        <dbReference type="Proteomes" id="UP000190797"/>
    </source>
</evidence>
<evidence type="ECO:0008006" key="4">
    <source>
        <dbReference type="Google" id="ProtNLM"/>
    </source>
</evidence>
<keyword evidence="1" id="KW-0732">Signal</keyword>
<gene>
    <name evidence="2" type="ORF">BKM31_23330</name>
</gene>
<evidence type="ECO:0000256" key="1">
    <source>
        <dbReference type="SAM" id="SignalP"/>
    </source>
</evidence>
<dbReference type="STRING" id="1909395.BKM31_23330"/>
<organism evidence="2 3">
    <name type="scientific">[Actinomadura] parvosata subsp. kistnae</name>
    <dbReference type="NCBI Taxonomy" id="1909395"/>
    <lineage>
        <taxon>Bacteria</taxon>
        <taxon>Bacillati</taxon>
        <taxon>Actinomycetota</taxon>
        <taxon>Actinomycetes</taxon>
        <taxon>Streptosporangiales</taxon>
        <taxon>Streptosporangiaceae</taxon>
        <taxon>Nonomuraea</taxon>
    </lineage>
</organism>
<dbReference type="KEGG" id="noa:BKM31_23330"/>
<dbReference type="EMBL" id="CP017717">
    <property type="protein sequence ID" value="AQZ64003.1"/>
    <property type="molecule type" value="Genomic_DNA"/>
</dbReference>
<protein>
    <recommendedName>
        <fullName evidence="4">WxL domain-containing protein</fullName>
    </recommendedName>
</protein>
<reference evidence="3" key="1">
    <citation type="journal article" date="2017" name="Med. Chem. Commun.">
        <title>Nonomuraea sp. ATCC 55076 harbours the largest actinomycete chromosome to date and the kistamicin biosynthetic gene cluster.</title>
        <authorList>
            <person name="Nazari B."/>
            <person name="Forneris C.C."/>
            <person name="Gibson M.I."/>
            <person name="Moon K."/>
            <person name="Schramma K.R."/>
            <person name="Seyedsayamdost M.R."/>
        </authorList>
    </citation>
    <scope>NUCLEOTIDE SEQUENCE [LARGE SCALE GENOMIC DNA]</scope>
    <source>
        <strain evidence="3">ATCC 55076</strain>
    </source>
</reference>
<sequence length="213" mass="21588">MRLHRTTRTFAAAVLGVALTGLGIGVAGPASADDDPDNGIDVSVTIEPATTPGQVSMTVADNGGVSLQEDGSNATARQFVGTLPTVTVTDTRRPEEIPAGDFWAVVGQAAEFTATGGSAPPIGPQYLGWRPRLLSDTSTGAVSAGEPVSSVISDGTGAPAVGLQGQELLVSTANSADEIGTWQVNADLALRTPVDVAAGEYHSTVTLSLFNQS</sequence>
<dbReference type="AlphaFoldDB" id="A0A1V0A1D4"/>
<dbReference type="Proteomes" id="UP000190797">
    <property type="component" value="Chromosome"/>
</dbReference>
<keyword evidence="3" id="KW-1185">Reference proteome</keyword>
<name>A0A1V0A1D4_9ACTN</name>